<protein>
    <recommendedName>
        <fullName evidence="5">Transcription activator GCR1-like domain-containing protein</fullName>
    </recommendedName>
</protein>
<dbReference type="Gene3D" id="1.10.443.20">
    <property type="entry name" value="Centromere DNA-binding protein complex CBF3 subunit, domain 2"/>
    <property type="match status" value="1"/>
</dbReference>
<keyword evidence="4" id="KW-1185">Reference proteome</keyword>
<dbReference type="InterPro" id="IPR038279">
    <property type="entry name" value="Ndc10_dom2_sf"/>
</dbReference>
<dbReference type="Pfam" id="PF12550">
    <property type="entry name" value="GCR1_C"/>
    <property type="match status" value="1"/>
</dbReference>
<dbReference type="GO" id="GO:0000981">
    <property type="term" value="F:DNA-binding transcription factor activity, RNA polymerase II-specific"/>
    <property type="evidence" value="ECO:0007669"/>
    <property type="project" value="TreeGrafter"/>
</dbReference>
<feature type="domain" description="Transcription activator GCR1-like" evidence="1">
    <location>
        <begin position="308"/>
        <end position="384"/>
    </location>
</feature>
<dbReference type="GO" id="GO:0060963">
    <property type="term" value="P:positive regulation of ribosomal protein gene transcription by RNA polymerase II"/>
    <property type="evidence" value="ECO:0007669"/>
    <property type="project" value="TreeGrafter"/>
</dbReference>
<dbReference type="PANTHER" id="PTHR37784">
    <property type="entry name" value="PROTEIN MSN1"/>
    <property type="match status" value="1"/>
</dbReference>
<dbReference type="InterPro" id="IPR031872">
    <property type="entry name" value="NDC10_II"/>
</dbReference>
<accession>A0A8X7SU82</accession>
<reference evidence="3" key="1">
    <citation type="submission" date="2016-04" db="EMBL/GenBank/DDBJ databases">
        <authorList>
            <person name="Nguyen H.D."/>
            <person name="Samba Siva P."/>
            <person name="Cullis J."/>
            <person name="Levesque C.A."/>
            <person name="Hambleton S."/>
        </authorList>
    </citation>
    <scope>NUCLEOTIDE SEQUENCE</scope>
    <source>
        <strain evidence="3">DAOMC 236426</strain>
    </source>
</reference>
<feature type="domain" description="Ndc10" evidence="2">
    <location>
        <begin position="3"/>
        <end position="158"/>
    </location>
</feature>
<organism evidence="3 4">
    <name type="scientific">Tilletia controversa</name>
    <name type="common">dwarf bunt fungus</name>
    <dbReference type="NCBI Taxonomy" id="13291"/>
    <lineage>
        <taxon>Eukaryota</taxon>
        <taxon>Fungi</taxon>
        <taxon>Dikarya</taxon>
        <taxon>Basidiomycota</taxon>
        <taxon>Ustilaginomycotina</taxon>
        <taxon>Exobasidiomycetes</taxon>
        <taxon>Tilletiales</taxon>
        <taxon>Tilletiaceae</taxon>
        <taxon>Tilletia</taxon>
    </lineage>
</organism>
<dbReference type="InterPro" id="IPR022210">
    <property type="entry name" value="TF_GCR1-like"/>
</dbReference>
<evidence type="ECO:0000259" key="2">
    <source>
        <dbReference type="Pfam" id="PF16787"/>
    </source>
</evidence>
<dbReference type="GO" id="GO:0000978">
    <property type="term" value="F:RNA polymerase II cis-regulatory region sequence-specific DNA binding"/>
    <property type="evidence" value="ECO:0007669"/>
    <property type="project" value="TreeGrafter"/>
</dbReference>
<dbReference type="Proteomes" id="UP000077684">
    <property type="component" value="Unassembled WGS sequence"/>
</dbReference>
<comment type="caution">
    <text evidence="3">The sequence shown here is derived from an EMBL/GenBank/DDBJ whole genome shotgun (WGS) entry which is preliminary data.</text>
</comment>
<evidence type="ECO:0000259" key="1">
    <source>
        <dbReference type="Pfam" id="PF12550"/>
    </source>
</evidence>
<dbReference type="Pfam" id="PF16787">
    <property type="entry name" value="NDC10_II"/>
    <property type="match status" value="1"/>
</dbReference>
<dbReference type="PANTHER" id="PTHR37784:SF2">
    <property type="entry name" value="HIGH-OSMOLARITY-INDUCED TRANSCRIPTION PROTEIN 1"/>
    <property type="match status" value="1"/>
</dbReference>
<dbReference type="InterPro" id="IPR052146">
    <property type="entry name" value="HOT1"/>
</dbReference>
<evidence type="ECO:0000313" key="4">
    <source>
        <dbReference type="Proteomes" id="UP000077684"/>
    </source>
</evidence>
<proteinExistence type="predicted"/>
<evidence type="ECO:0000313" key="3">
    <source>
        <dbReference type="EMBL" id="KAE8241714.1"/>
    </source>
</evidence>
<reference evidence="3" key="2">
    <citation type="journal article" date="2019" name="IMA Fungus">
        <title>Genome sequencing and comparison of five Tilletia species to identify candidate genes for the detection of regulated species infecting wheat.</title>
        <authorList>
            <person name="Nguyen H.D.T."/>
            <person name="Sultana T."/>
            <person name="Kesanakurti P."/>
            <person name="Hambleton S."/>
        </authorList>
    </citation>
    <scope>NUCLEOTIDE SEQUENCE</scope>
    <source>
        <strain evidence="3">DAOMC 236426</strain>
    </source>
</reference>
<evidence type="ECO:0008006" key="5">
    <source>
        <dbReference type="Google" id="ProtNLM"/>
    </source>
</evidence>
<name>A0A8X7SU82_9BASI</name>
<dbReference type="EMBL" id="LWDE02001295">
    <property type="protein sequence ID" value="KAE8241714.1"/>
    <property type="molecule type" value="Genomic_DNA"/>
</dbReference>
<dbReference type="AlphaFoldDB" id="A0A8X7SU82"/>
<gene>
    <name evidence="3" type="ORF">A4X06_0g7428</name>
</gene>
<sequence>MDAAFSACRVVVSAKTHAARRAGAQFAEVGDAAASHIARAGGWNVRVMESAYLTNIPLEVSRVHAGFDKGGGGFFLRRDVAVPEELLEKVFPWAQKWLSAVEEGTLDGHHVEKNIAARGFLRLLLRLRAVVVQDAVALRRQHPHWYLWKHTIFSSAEFLAYEKQLNVTLDAPDTSTRDRLQNALPLIAERMDAVVGSLQQHVDLRVQALQSTVETLVTNFAATQHLYFQQVQLQQQALLELQKSASRAALSILAASSASPSTAPVDSTAPLLQPPEASRALALLSGPSANARERGGDSEEVPAGFEQDRTISSCVDLWREYKEGIGGAPSVEDMDKKWNARWRRLDKDRVHYKRRMIIINRIKAVIASEKVSAERAVFLVERARLALSTPRSLDKLSKMLRDETFEVALS</sequence>